<name>A0A484KAS4_9ASTE</name>
<evidence type="ECO:0008006" key="5">
    <source>
        <dbReference type="Google" id="ProtNLM"/>
    </source>
</evidence>
<feature type="region of interest" description="Disordered" evidence="1">
    <location>
        <begin position="102"/>
        <end position="123"/>
    </location>
</feature>
<dbReference type="Proteomes" id="UP000595140">
    <property type="component" value="Unassembled WGS sequence"/>
</dbReference>
<dbReference type="Pfam" id="PF14009">
    <property type="entry name" value="PADRE"/>
    <property type="match status" value="1"/>
</dbReference>
<dbReference type="InterPro" id="IPR025322">
    <property type="entry name" value="PADRE_dom"/>
</dbReference>
<reference evidence="3 4" key="1">
    <citation type="submission" date="2018-04" db="EMBL/GenBank/DDBJ databases">
        <authorList>
            <person name="Vogel A."/>
        </authorList>
    </citation>
    <scope>NUCLEOTIDE SEQUENCE [LARGE SCALE GENOMIC DNA]</scope>
</reference>
<evidence type="ECO:0000313" key="4">
    <source>
        <dbReference type="Proteomes" id="UP000595140"/>
    </source>
</evidence>
<feature type="signal peptide" evidence="2">
    <location>
        <begin position="1"/>
        <end position="17"/>
    </location>
</feature>
<organism evidence="3 4">
    <name type="scientific">Cuscuta campestris</name>
    <dbReference type="NCBI Taxonomy" id="132261"/>
    <lineage>
        <taxon>Eukaryota</taxon>
        <taxon>Viridiplantae</taxon>
        <taxon>Streptophyta</taxon>
        <taxon>Embryophyta</taxon>
        <taxon>Tracheophyta</taxon>
        <taxon>Spermatophyta</taxon>
        <taxon>Magnoliopsida</taxon>
        <taxon>eudicotyledons</taxon>
        <taxon>Gunneridae</taxon>
        <taxon>Pentapetalae</taxon>
        <taxon>asterids</taxon>
        <taxon>lamiids</taxon>
        <taxon>Solanales</taxon>
        <taxon>Convolvulaceae</taxon>
        <taxon>Cuscuteae</taxon>
        <taxon>Cuscuta</taxon>
        <taxon>Cuscuta subgen. Grammica</taxon>
        <taxon>Cuscuta sect. Cleistogrammica</taxon>
    </lineage>
</organism>
<accession>A0A484KAS4</accession>
<protein>
    <recommendedName>
        <fullName evidence="5">DUF4057 domain-containing protein</fullName>
    </recommendedName>
</protein>
<keyword evidence="2" id="KW-0732">Signal</keyword>
<feature type="chain" id="PRO_5019758530" description="DUF4057 domain-containing protein" evidence="2">
    <location>
        <begin position="18"/>
        <end position="176"/>
    </location>
</feature>
<evidence type="ECO:0000256" key="1">
    <source>
        <dbReference type="SAM" id="MobiDB-lite"/>
    </source>
</evidence>
<feature type="compositionally biased region" description="Polar residues" evidence="1">
    <location>
        <begin position="106"/>
        <end position="123"/>
    </location>
</feature>
<dbReference type="PANTHER" id="PTHR33052">
    <property type="entry name" value="DUF4228 DOMAIN PROTEIN-RELATED"/>
    <property type="match status" value="1"/>
</dbReference>
<proteinExistence type="predicted"/>
<dbReference type="OrthoDB" id="1856818at2759"/>
<gene>
    <name evidence="3" type="ORF">CCAM_LOCUS2113</name>
</gene>
<evidence type="ECO:0000313" key="3">
    <source>
        <dbReference type="EMBL" id="VFQ60337.1"/>
    </source>
</evidence>
<dbReference type="AlphaFoldDB" id="A0A484KAS4"/>
<keyword evidence="4" id="KW-1185">Reference proteome</keyword>
<sequence length="176" mass="19164">MIKALRCCISCILPCGALDVIRIVHADGRVEEISGGGVKAAEIMRMHPTHVLKKPSSPSPDHYFNGGAADARRPKIVVVPPDALLRRGKIYFLIPAPAKQRRGRTGSPSCRASAKNGSVSSPGNFQYFGDEIMSPEKVPAAPRDGRRGRESVWRPNLQRICEIPSEAHYVPGTTQE</sequence>
<dbReference type="EMBL" id="OOIL02000115">
    <property type="protein sequence ID" value="VFQ60337.1"/>
    <property type="molecule type" value="Genomic_DNA"/>
</dbReference>
<evidence type="ECO:0000256" key="2">
    <source>
        <dbReference type="SAM" id="SignalP"/>
    </source>
</evidence>